<evidence type="ECO:0000256" key="1">
    <source>
        <dbReference type="ARBA" id="ARBA00004141"/>
    </source>
</evidence>
<feature type="transmembrane region" description="Helical" evidence="5">
    <location>
        <begin position="327"/>
        <end position="348"/>
    </location>
</feature>
<dbReference type="VEuPathDB" id="AmoebaDB:NF0024930"/>
<dbReference type="VEuPathDB" id="AmoebaDB:FDP41_010845"/>
<evidence type="ECO:0000313" key="6">
    <source>
        <dbReference type="EMBL" id="KAF0982866.1"/>
    </source>
</evidence>
<comment type="subcellular location">
    <subcellularLocation>
        <location evidence="1">Membrane</location>
        <topology evidence="1">Multi-pass membrane protein</topology>
    </subcellularLocation>
</comment>
<comment type="caution">
    <text evidence="6">The sequence shown here is derived from an EMBL/GenBank/DDBJ whole genome shotgun (WGS) entry which is preliminary data.</text>
</comment>
<gene>
    <name evidence="6" type="ORF">FDP41_010845</name>
</gene>
<feature type="transmembrane region" description="Helical" evidence="5">
    <location>
        <begin position="176"/>
        <end position="199"/>
    </location>
</feature>
<dbReference type="OMA" id="HEMSHTH"/>
<sequence length="355" mass="39114">MLPPNTGNNGETLTSLIGKSIATLVVFLSAWFGALLPFAIKKFKCSTICNEHIQSIVLALINCLSGGFFISASFYHILPSAAESFKQLSVILNGNGISKYSSFPYMIASLGFMIPLLIHNTLNVFTVKVVKRDKRITSSLNEGESTHLIKSHDEQQSTLDSFNEDTHDNTQSTQRLASYVLSTVLSCQSILIGITSGVIVDIADAYVLICTMILHKWVAAFSISVQSMRANMKFWNRIIPTMLIFSTMTPLGIFIGILLVRFVKDRIIFLVLGIIFKGLGSGFFIYVSTMIILRSELTQSGSNSCHGKTSSRMETVVTMTNTERNVFLLKLVFVVLGYLIMTIPYSTIGKAIASQ</sequence>
<dbReference type="RefSeq" id="XP_044567579.1">
    <property type="nucleotide sequence ID" value="XM_044701187.1"/>
</dbReference>
<keyword evidence="7" id="KW-1185">Reference proteome</keyword>
<feature type="transmembrane region" description="Helical" evidence="5">
    <location>
        <begin position="103"/>
        <end position="125"/>
    </location>
</feature>
<keyword evidence="4 5" id="KW-0472">Membrane</keyword>
<dbReference type="Pfam" id="PF02535">
    <property type="entry name" value="Zip"/>
    <property type="match status" value="1"/>
</dbReference>
<dbReference type="GO" id="GO:0005385">
    <property type="term" value="F:zinc ion transmembrane transporter activity"/>
    <property type="evidence" value="ECO:0007669"/>
    <property type="project" value="TreeGrafter"/>
</dbReference>
<feature type="transmembrane region" description="Helical" evidence="5">
    <location>
        <begin position="205"/>
        <end position="226"/>
    </location>
</feature>
<dbReference type="Proteomes" id="UP000444721">
    <property type="component" value="Unassembled WGS sequence"/>
</dbReference>
<dbReference type="EMBL" id="VFQX01000007">
    <property type="protein sequence ID" value="KAF0982866.1"/>
    <property type="molecule type" value="Genomic_DNA"/>
</dbReference>
<dbReference type="VEuPathDB" id="AmoebaDB:NfTy_015150"/>
<protein>
    <submittedName>
        <fullName evidence="6">Uncharacterized protein</fullName>
    </submittedName>
</protein>
<evidence type="ECO:0000256" key="4">
    <source>
        <dbReference type="ARBA" id="ARBA00023136"/>
    </source>
</evidence>
<dbReference type="PANTHER" id="PTHR11040">
    <property type="entry name" value="ZINC/IRON TRANSPORTER"/>
    <property type="match status" value="1"/>
</dbReference>
<evidence type="ECO:0000256" key="3">
    <source>
        <dbReference type="ARBA" id="ARBA00022989"/>
    </source>
</evidence>
<evidence type="ECO:0000256" key="5">
    <source>
        <dbReference type="SAM" id="Phobius"/>
    </source>
</evidence>
<dbReference type="PANTHER" id="PTHR11040:SF140">
    <property type="entry name" value="ZRT (ZRT), IRT- (IRT-) LIKE PROTEIN TRANSPORTER"/>
    <property type="match status" value="1"/>
</dbReference>
<feature type="transmembrane region" description="Helical" evidence="5">
    <location>
        <begin position="267"/>
        <end position="293"/>
    </location>
</feature>
<organism evidence="6 7">
    <name type="scientific">Naegleria fowleri</name>
    <name type="common">Brain eating amoeba</name>
    <dbReference type="NCBI Taxonomy" id="5763"/>
    <lineage>
        <taxon>Eukaryota</taxon>
        <taxon>Discoba</taxon>
        <taxon>Heterolobosea</taxon>
        <taxon>Tetramitia</taxon>
        <taxon>Eutetramitia</taxon>
        <taxon>Vahlkampfiidae</taxon>
        <taxon>Naegleria</taxon>
    </lineage>
</organism>
<dbReference type="GeneID" id="68118060"/>
<dbReference type="GO" id="GO:0016020">
    <property type="term" value="C:membrane"/>
    <property type="evidence" value="ECO:0007669"/>
    <property type="project" value="UniProtKB-SubCell"/>
</dbReference>
<reference evidence="6 7" key="1">
    <citation type="journal article" date="2019" name="Sci. Rep.">
        <title>Nanopore sequencing improves the draft genome of the human pathogenic amoeba Naegleria fowleri.</title>
        <authorList>
            <person name="Liechti N."/>
            <person name="Schurch N."/>
            <person name="Bruggmann R."/>
            <person name="Wittwer M."/>
        </authorList>
    </citation>
    <scope>NUCLEOTIDE SEQUENCE [LARGE SCALE GENOMIC DNA]</scope>
    <source>
        <strain evidence="6 7">ATCC 30894</strain>
    </source>
</reference>
<dbReference type="OrthoDB" id="448280at2759"/>
<dbReference type="InterPro" id="IPR003689">
    <property type="entry name" value="ZIP"/>
</dbReference>
<dbReference type="AlphaFoldDB" id="A0A6A5C536"/>
<evidence type="ECO:0000256" key="2">
    <source>
        <dbReference type="ARBA" id="ARBA00022692"/>
    </source>
</evidence>
<feature type="transmembrane region" description="Helical" evidence="5">
    <location>
        <begin position="52"/>
        <end position="78"/>
    </location>
</feature>
<proteinExistence type="predicted"/>
<feature type="transmembrane region" description="Helical" evidence="5">
    <location>
        <begin position="238"/>
        <end position="261"/>
    </location>
</feature>
<accession>A0A6A5C536</accession>
<evidence type="ECO:0000313" key="7">
    <source>
        <dbReference type="Proteomes" id="UP000444721"/>
    </source>
</evidence>
<keyword evidence="3 5" id="KW-1133">Transmembrane helix</keyword>
<feature type="transmembrane region" description="Helical" evidence="5">
    <location>
        <begin position="20"/>
        <end position="40"/>
    </location>
</feature>
<name>A0A6A5C536_NAEFO</name>
<keyword evidence="2 5" id="KW-0812">Transmembrane</keyword>